<gene>
    <name evidence="1" type="ORF">PL50_14415</name>
</gene>
<reference evidence="1" key="1">
    <citation type="submission" date="2018-07" db="EMBL/GenBank/DDBJ databases">
        <authorList>
            <consortium name="GenomeTrakr network: Whole genome sequencing for foodborne pathogen traceback"/>
        </authorList>
    </citation>
    <scope>NUCLEOTIDE SEQUENCE</scope>
    <source>
        <strain evidence="1">CFSAN008688</strain>
    </source>
</reference>
<evidence type="ECO:0000313" key="1">
    <source>
        <dbReference type="EMBL" id="EBP2041373.1"/>
    </source>
</evidence>
<dbReference type="AlphaFoldDB" id="A0A5U2TZR2"/>
<proteinExistence type="predicted"/>
<sequence>MSVNGKNEKTAHLVWCAMIDLRLASQDGCVQSELRLASQDGCVQSEQQVNLFLVRWFTDAECLTGVPAFTYVTLLARMVCFRKGKGQ</sequence>
<organism evidence="1">
    <name type="scientific">Salmonella enterica</name>
    <name type="common">Salmonella choleraesuis</name>
    <dbReference type="NCBI Taxonomy" id="28901"/>
    <lineage>
        <taxon>Bacteria</taxon>
        <taxon>Pseudomonadati</taxon>
        <taxon>Pseudomonadota</taxon>
        <taxon>Gammaproteobacteria</taxon>
        <taxon>Enterobacterales</taxon>
        <taxon>Enterobacteriaceae</taxon>
        <taxon>Salmonella</taxon>
    </lineage>
</organism>
<dbReference type="EMBL" id="AAGKZC010000014">
    <property type="protein sequence ID" value="EBP2041373.1"/>
    <property type="molecule type" value="Genomic_DNA"/>
</dbReference>
<comment type="caution">
    <text evidence="1">The sequence shown here is derived from an EMBL/GenBank/DDBJ whole genome shotgun (WGS) entry which is preliminary data.</text>
</comment>
<protein>
    <submittedName>
        <fullName evidence="1">Uncharacterized protein</fullName>
    </submittedName>
</protein>
<name>A0A5U2TZR2_SALER</name>
<accession>A0A5U2TZR2</accession>